<dbReference type="AlphaFoldDB" id="A0A851HCM5"/>
<proteinExistence type="predicted"/>
<name>A0A851HCM5_9MOLU</name>
<organism evidence="2 3">
    <name type="scientific">Candidatus Phytoplasma pruni</name>
    <dbReference type="NCBI Taxonomy" id="479893"/>
    <lineage>
        <taxon>Bacteria</taxon>
        <taxon>Bacillati</taxon>
        <taxon>Mycoplasmatota</taxon>
        <taxon>Mollicutes</taxon>
        <taxon>Acholeplasmatales</taxon>
        <taxon>Acholeplasmataceae</taxon>
        <taxon>Candidatus Phytoplasma</taxon>
        <taxon>16SrIII (X-disease group)</taxon>
    </lineage>
</organism>
<gene>
    <name evidence="2" type="ORF">HR065_01395</name>
</gene>
<accession>A0A851HCM5</accession>
<evidence type="ECO:0000256" key="1">
    <source>
        <dbReference type="SAM" id="Coils"/>
    </source>
</evidence>
<dbReference type="EMBL" id="JABUOH010000040">
    <property type="protein sequence ID" value="NWN45738.1"/>
    <property type="molecule type" value="Genomic_DNA"/>
</dbReference>
<feature type="coiled-coil region" evidence="1">
    <location>
        <begin position="89"/>
        <end position="171"/>
    </location>
</feature>
<keyword evidence="3" id="KW-1185">Reference proteome</keyword>
<comment type="caution">
    <text evidence="2">The sequence shown here is derived from an EMBL/GenBank/DDBJ whole genome shotgun (WGS) entry which is preliminary data.</text>
</comment>
<sequence>MNEKISVSRQTFNQILNYIVDKNKSTSLPDNLPSILLPKIQQTQTDYQKFLDSENISAALSAPSTPEIQAYEREIVSHQAKINQNNPLITQKQQEIKKLQKQEDDLKAEIASIPDTFEYHNEKQELRTKKDTIRNSKNELSQEIIRLEGENQKSNNKIQRLHSQINELKVLFLPPTQSPQEKVKNKLLEYLTISN</sequence>
<evidence type="ECO:0000313" key="3">
    <source>
        <dbReference type="Proteomes" id="UP000568109"/>
    </source>
</evidence>
<dbReference type="Proteomes" id="UP000568109">
    <property type="component" value="Unassembled WGS sequence"/>
</dbReference>
<keyword evidence="1" id="KW-0175">Coiled coil</keyword>
<dbReference type="RefSeq" id="WP_178734137.1">
    <property type="nucleotide sequence ID" value="NZ_JABUOH010000040.1"/>
</dbReference>
<evidence type="ECO:0000313" key="2">
    <source>
        <dbReference type="EMBL" id="NWN45738.1"/>
    </source>
</evidence>
<protein>
    <submittedName>
        <fullName evidence="2">Uncharacterized protein</fullName>
    </submittedName>
</protein>
<reference evidence="2 3" key="1">
    <citation type="submission" date="2020-06" db="EMBL/GenBank/DDBJ databases">
        <title>Draft genome sequence of Candidatus Phytoplasma pruni (X-disease group, subgroup 16SrIII-B) strain ChTDIII from Argentina.</title>
        <authorList>
            <person name="Fernandez F.D."/>
            <person name="Zuebert C."/>
            <person name="Huettel B."/>
            <person name="Kube M."/>
            <person name="Conci L.R."/>
        </authorList>
    </citation>
    <scope>NUCLEOTIDE SEQUENCE [LARGE SCALE GENOMIC DNA]</scope>
    <source>
        <strain evidence="2 3">ChTDIII</strain>
    </source>
</reference>